<evidence type="ECO:0000313" key="4">
    <source>
        <dbReference type="Proteomes" id="UP000005561"/>
    </source>
</evidence>
<dbReference type="SUPFAM" id="SSF53098">
    <property type="entry name" value="Ribonuclease H-like"/>
    <property type="match status" value="1"/>
</dbReference>
<reference evidence="3" key="1">
    <citation type="submission" date="2009-07" db="EMBL/GenBank/DDBJ databases">
        <authorList>
            <person name="Weinstock G."/>
            <person name="Sodergren E."/>
            <person name="Clifton S."/>
            <person name="Fulton L."/>
            <person name="Fulton B."/>
            <person name="Courtney L."/>
            <person name="Fronick C."/>
            <person name="Harrison M."/>
            <person name="Strong C."/>
            <person name="Farmer C."/>
            <person name="Delahaunty K."/>
            <person name="Markovic C."/>
            <person name="Hall O."/>
            <person name="Minx P."/>
            <person name="Tomlinson C."/>
            <person name="Mitreva M."/>
            <person name="Nelson J."/>
            <person name="Hou S."/>
            <person name="Wollam A."/>
            <person name="Pepin K.H."/>
            <person name="Johnson M."/>
            <person name="Bhonagiri V."/>
            <person name="Nash W.E."/>
            <person name="Warren W."/>
            <person name="Chinwalla A."/>
            <person name="Mardis E.R."/>
            <person name="Wilson R.K."/>
        </authorList>
    </citation>
    <scope>NUCLEOTIDE SEQUENCE [LARGE SCALE GENOMIC DNA]</scope>
    <source>
        <strain evidence="3">DSM 14469</strain>
    </source>
</reference>
<dbReference type="EMBL" id="ACCL02000051">
    <property type="protein sequence ID" value="EET58104.1"/>
    <property type="molecule type" value="Genomic_DNA"/>
</dbReference>
<dbReference type="STRING" id="168384.SAMN05660368_04275"/>
<dbReference type="InterPro" id="IPR002559">
    <property type="entry name" value="Transposase_11"/>
</dbReference>
<feature type="coiled-coil region" evidence="1">
    <location>
        <begin position="140"/>
        <end position="167"/>
    </location>
</feature>
<accession>C6LMP1</accession>
<comment type="caution">
    <text evidence="3">The sequence shown here is derived from an EMBL/GenBank/DDBJ whole genome shotgun (WGS) entry which is preliminary data.</text>
</comment>
<organism evidence="3 4">
    <name type="scientific">Marvinbryantia formatexigens DSM 14469</name>
    <dbReference type="NCBI Taxonomy" id="478749"/>
    <lineage>
        <taxon>Bacteria</taxon>
        <taxon>Bacillati</taxon>
        <taxon>Bacillota</taxon>
        <taxon>Clostridia</taxon>
        <taxon>Lachnospirales</taxon>
        <taxon>Lachnospiraceae</taxon>
        <taxon>Marvinbryantia</taxon>
    </lineage>
</organism>
<name>C6LMP1_9FIRM</name>
<evidence type="ECO:0000259" key="2">
    <source>
        <dbReference type="Pfam" id="PF01609"/>
    </source>
</evidence>
<dbReference type="AlphaFoldDB" id="C6LMP1"/>
<gene>
    <name evidence="3" type="ORF">BRYFOR_09942</name>
</gene>
<dbReference type="GO" id="GO:0003677">
    <property type="term" value="F:DNA binding"/>
    <property type="evidence" value="ECO:0007669"/>
    <property type="project" value="InterPro"/>
</dbReference>
<dbReference type="GO" id="GO:0006313">
    <property type="term" value="P:DNA transposition"/>
    <property type="evidence" value="ECO:0007669"/>
    <property type="project" value="InterPro"/>
</dbReference>
<dbReference type="Proteomes" id="UP000005561">
    <property type="component" value="Unassembled WGS sequence"/>
</dbReference>
<proteinExistence type="predicted"/>
<keyword evidence="4" id="KW-1185">Reference proteome</keyword>
<keyword evidence="1" id="KW-0175">Coiled coil</keyword>
<dbReference type="Pfam" id="PF01609">
    <property type="entry name" value="DDE_Tnp_1"/>
    <property type="match status" value="1"/>
</dbReference>
<feature type="domain" description="Transposase IS4-like" evidence="2">
    <location>
        <begin position="153"/>
        <end position="317"/>
    </location>
</feature>
<sequence>MGFYINSMRSTSGEFNDETVIENIGVLCGEELKELPYWETINNYLKRFSSDELQKVVCRLVYRLIRSRAFEDARLRGKYWQIIIDGTQLYRSRKDLGEHSLFCRKKKGTEGEYTEYYYYVLEAKVILHEKIQVSILTGFIENEKREVEKQDCEQEGAKRLMERLKQEFPMLQICICGDSLYASEGFFKECRRKKWKYILRYKEGSIPSINQEYQVLKKQEKNLQEKPEGVYDYVTGIDYRGESINVVEYETVEEKKKFLFVTDLSITGRNVKETAERGRWRWKIENEGFNAQKKQGYYLEHRFSHDYQGMKNHYYLIQIGHMIAQIIEAWEMLWEKVKQSRKQKHRLLLNA</sequence>
<dbReference type="InterPro" id="IPR012337">
    <property type="entry name" value="RNaseH-like_sf"/>
</dbReference>
<dbReference type="eggNOG" id="COG5433">
    <property type="taxonomic scope" value="Bacteria"/>
</dbReference>
<evidence type="ECO:0000256" key="1">
    <source>
        <dbReference type="SAM" id="Coils"/>
    </source>
</evidence>
<dbReference type="GO" id="GO:0004803">
    <property type="term" value="F:transposase activity"/>
    <property type="evidence" value="ECO:0007669"/>
    <property type="project" value="InterPro"/>
</dbReference>
<evidence type="ECO:0000313" key="3">
    <source>
        <dbReference type="EMBL" id="EET58104.1"/>
    </source>
</evidence>
<protein>
    <submittedName>
        <fullName evidence="3">Transposase, IS4 family</fullName>
    </submittedName>
</protein>